<dbReference type="EMBL" id="QGKV02000649">
    <property type="protein sequence ID" value="KAF3580260.1"/>
    <property type="molecule type" value="Genomic_DNA"/>
</dbReference>
<evidence type="ECO:0000313" key="1">
    <source>
        <dbReference type="EMBL" id="KAF3580260.1"/>
    </source>
</evidence>
<comment type="caution">
    <text evidence="1">The sequence shown here is derived from an EMBL/GenBank/DDBJ whole genome shotgun (WGS) entry which is preliminary data.</text>
</comment>
<keyword evidence="2" id="KW-1185">Reference proteome</keyword>
<gene>
    <name evidence="1" type="ORF">DY000_02032777</name>
</gene>
<protein>
    <submittedName>
        <fullName evidence="1">Uncharacterized protein</fullName>
    </submittedName>
</protein>
<accession>A0ABQ7DSZ6</accession>
<organism evidence="1 2">
    <name type="scientific">Brassica cretica</name>
    <name type="common">Mustard</name>
    <dbReference type="NCBI Taxonomy" id="69181"/>
    <lineage>
        <taxon>Eukaryota</taxon>
        <taxon>Viridiplantae</taxon>
        <taxon>Streptophyta</taxon>
        <taxon>Embryophyta</taxon>
        <taxon>Tracheophyta</taxon>
        <taxon>Spermatophyta</taxon>
        <taxon>Magnoliopsida</taxon>
        <taxon>eudicotyledons</taxon>
        <taxon>Gunneridae</taxon>
        <taxon>Pentapetalae</taxon>
        <taxon>rosids</taxon>
        <taxon>malvids</taxon>
        <taxon>Brassicales</taxon>
        <taxon>Brassicaceae</taxon>
        <taxon>Brassiceae</taxon>
        <taxon>Brassica</taxon>
    </lineage>
</organism>
<name>A0ABQ7DSZ6_BRACR</name>
<dbReference type="Proteomes" id="UP000266723">
    <property type="component" value="Unassembled WGS sequence"/>
</dbReference>
<proteinExistence type="predicted"/>
<evidence type="ECO:0000313" key="2">
    <source>
        <dbReference type="Proteomes" id="UP000266723"/>
    </source>
</evidence>
<sequence length="169" mass="18932">MCISLYGHAPPVHASINPYHIHPVLIRSIHGSHPSSLPWNSHETTFYTASAFEAVHAIESEVRPSPFSPDHLRVFPRHRGSLGRGSPGMPAKARTCLPYIGEWVLPDALELSNHSWTFPKQAHTDCPCPWPDQKNPPAHSHPWPTNRPGNRPELTHWCELPTLHPAELS</sequence>
<reference evidence="1 2" key="1">
    <citation type="journal article" date="2020" name="BMC Genomics">
        <title>Intraspecific diversification of the crop wild relative Brassica cretica Lam. using demographic model selection.</title>
        <authorList>
            <person name="Kioukis A."/>
            <person name="Michalopoulou V.A."/>
            <person name="Briers L."/>
            <person name="Pirintsos S."/>
            <person name="Studholme D.J."/>
            <person name="Pavlidis P."/>
            <person name="Sarris P.F."/>
        </authorList>
    </citation>
    <scope>NUCLEOTIDE SEQUENCE [LARGE SCALE GENOMIC DNA]</scope>
    <source>
        <strain evidence="2">cv. PFS-1207/04</strain>
    </source>
</reference>